<keyword evidence="1" id="KW-0677">Repeat</keyword>
<accession>A0A8T2ZFB5</accession>
<dbReference type="GO" id="GO:0003723">
    <property type="term" value="F:RNA binding"/>
    <property type="evidence" value="ECO:0007669"/>
    <property type="project" value="InterPro"/>
</dbReference>
<evidence type="ECO:0000256" key="1">
    <source>
        <dbReference type="ARBA" id="ARBA00022737"/>
    </source>
</evidence>
<dbReference type="EMBL" id="JACEGQ020000002">
    <property type="protein sequence ID" value="KAH8516001.1"/>
    <property type="molecule type" value="Genomic_DNA"/>
</dbReference>
<reference evidence="2" key="1">
    <citation type="journal article" date="2021" name="J. Hered.">
        <title>Genome Assembly of Salicaceae Populus deltoides (Eastern Cottonwood) I-69 Based on Nanopore Sequencing and Hi-C Technologies.</title>
        <authorList>
            <person name="Bai S."/>
            <person name="Wu H."/>
            <person name="Zhang J."/>
            <person name="Pan Z."/>
            <person name="Zhao W."/>
            <person name="Li Z."/>
            <person name="Tong C."/>
        </authorList>
    </citation>
    <scope>NUCLEOTIDE SEQUENCE</scope>
    <source>
        <tissue evidence="2">Leaf</tissue>
    </source>
</reference>
<evidence type="ECO:0000313" key="2">
    <source>
        <dbReference type="EMBL" id="KAH8516001.1"/>
    </source>
</evidence>
<dbReference type="Proteomes" id="UP000807159">
    <property type="component" value="Chromosome 2"/>
</dbReference>
<sequence length="252" mass="28846">MGTFLDDEALGLFREAIKDGVVPNSKAFVSVLNLCSGRLDFELGRQVHARVVKGDWRNLIVDGAIVYLYVQCGDLKSAFGVFDRMVEQHVVSWTTNFTTSGASKAFGEEKALKFERQIHGFFKSVQWDEEEHGYMDVHYSRGVSYRLKSLATNAYQRCCLVDCHNFWSRGLGHESEALGFLKEMMEEGHTGEEFGYLEGHVRNWLCREALKLMYRMQADGIKVDDFVYATVPRGMWRNRVGYGAFIQVLLEH</sequence>
<organism evidence="2 3">
    <name type="scientific">Populus deltoides</name>
    <name type="common">Eastern poplar</name>
    <name type="synonym">Eastern cottonwood</name>
    <dbReference type="NCBI Taxonomy" id="3696"/>
    <lineage>
        <taxon>Eukaryota</taxon>
        <taxon>Viridiplantae</taxon>
        <taxon>Streptophyta</taxon>
        <taxon>Embryophyta</taxon>
        <taxon>Tracheophyta</taxon>
        <taxon>Spermatophyta</taxon>
        <taxon>Magnoliopsida</taxon>
        <taxon>eudicotyledons</taxon>
        <taxon>Gunneridae</taxon>
        <taxon>Pentapetalae</taxon>
        <taxon>rosids</taxon>
        <taxon>fabids</taxon>
        <taxon>Malpighiales</taxon>
        <taxon>Salicaceae</taxon>
        <taxon>Saliceae</taxon>
        <taxon>Populus</taxon>
    </lineage>
</organism>
<protein>
    <recommendedName>
        <fullName evidence="4">Pentatricopeptide repeat-containing protein</fullName>
    </recommendedName>
</protein>
<dbReference type="GO" id="GO:0009451">
    <property type="term" value="P:RNA modification"/>
    <property type="evidence" value="ECO:0007669"/>
    <property type="project" value="InterPro"/>
</dbReference>
<evidence type="ECO:0008006" key="4">
    <source>
        <dbReference type="Google" id="ProtNLM"/>
    </source>
</evidence>
<dbReference type="AlphaFoldDB" id="A0A8T2ZFB5"/>
<dbReference type="Pfam" id="PF01535">
    <property type="entry name" value="PPR"/>
    <property type="match status" value="2"/>
</dbReference>
<dbReference type="Gene3D" id="1.25.40.10">
    <property type="entry name" value="Tetratricopeptide repeat domain"/>
    <property type="match status" value="1"/>
</dbReference>
<dbReference type="InterPro" id="IPR002885">
    <property type="entry name" value="PPR_rpt"/>
</dbReference>
<name>A0A8T2ZFB5_POPDE</name>
<dbReference type="PANTHER" id="PTHR47926">
    <property type="entry name" value="PENTATRICOPEPTIDE REPEAT-CONTAINING PROTEIN"/>
    <property type="match status" value="1"/>
</dbReference>
<keyword evidence="3" id="KW-1185">Reference proteome</keyword>
<dbReference type="InterPro" id="IPR046960">
    <property type="entry name" value="PPR_At4g14850-like_plant"/>
</dbReference>
<dbReference type="InterPro" id="IPR011990">
    <property type="entry name" value="TPR-like_helical_dom_sf"/>
</dbReference>
<gene>
    <name evidence="2" type="ORF">H0E87_004424</name>
</gene>
<proteinExistence type="predicted"/>
<evidence type="ECO:0000313" key="3">
    <source>
        <dbReference type="Proteomes" id="UP000807159"/>
    </source>
</evidence>
<comment type="caution">
    <text evidence="2">The sequence shown here is derived from an EMBL/GenBank/DDBJ whole genome shotgun (WGS) entry which is preliminary data.</text>
</comment>